<dbReference type="SMART" id="SM00448">
    <property type="entry name" value="REC"/>
    <property type="match status" value="1"/>
</dbReference>
<keyword evidence="1" id="KW-0547">Nucleotide-binding</keyword>
<sequence>MPTVLIIDDNPAVATALDLLFSLHDIDTVAAQSPDEGLARLRRGDIDLVVQDMNFHADTTSGDEGVALFHAIRGQEPDLPVILLTAWTHLESAVDLVKAGAADYLGKPWDDRRLLATVNNLLELSEARRELARHRGAERRRRDALSGGHDLRGVVYADPASERLLSLACQVARSELPVLITGPNGAGKEKIAEIVHANSMVKDGPFVALNCGAIPGELIEAELFGAEAGAYTGAGKARGGKFEAADGGTLFLDEIGNLPAAGQMKLLRVLETGRFARLGGNRERQVRVRVVSATNADLPAMIRDGRFREDLYYRLNAVELKLAPLSERPDDILPLARHFLPEGRRLSADAERALLRHAWPGNVRELRNVVQRAALLSANRDIRADALGLPPVPVPMVSPPSAVDEPDRAAIEAALARHGGVLAQAAQELGLSRQALYRRLDRLGIRRD</sequence>
<gene>
    <name evidence="9" type="ORF">ACFFFU_08160</name>
</gene>
<feature type="modified residue" description="4-aspartylphosphate" evidence="6">
    <location>
        <position position="52"/>
    </location>
</feature>
<keyword evidence="10" id="KW-1185">Reference proteome</keyword>
<dbReference type="InterPro" id="IPR025943">
    <property type="entry name" value="Sigma_54_int_dom_ATP-bd_2"/>
</dbReference>
<feature type="domain" description="Sigma-54 factor interaction" evidence="7">
    <location>
        <begin position="154"/>
        <end position="375"/>
    </location>
</feature>
<dbReference type="PANTHER" id="PTHR32071:SF86">
    <property type="entry name" value="TWO COMPONENT SIGNAL TRANSDUCTION SYSTEM SIGMA54-DEPENDENT RESPONSE REGULATOR FIS FAMILY"/>
    <property type="match status" value="1"/>
</dbReference>
<accession>A0ABV6SWA3</accession>
<keyword evidence="4" id="KW-0238">DNA-binding</keyword>
<keyword evidence="3" id="KW-0805">Transcription regulation</keyword>
<dbReference type="SMART" id="SM00382">
    <property type="entry name" value="AAA"/>
    <property type="match status" value="1"/>
</dbReference>
<dbReference type="EMBL" id="JBHLTF010000029">
    <property type="protein sequence ID" value="MFC0717722.1"/>
    <property type="molecule type" value="Genomic_DNA"/>
</dbReference>
<dbReference type="Gene3D" id="3.40.50.300">
    <property type="entry name" value="P-loop containing nucleotide triphosphate hydrolases"/>
    <property type="match status" value="1"/>
</dbReference>
<dbReference type="SUPFAM" id="SSF46689">
    <property type="entry name" value="Homeodomain-like"/>
    <property type="match status" value="1"/>
</dbReference>
<dbReference type="PROSITE" id="PS50045">
    <property type="entry name" value="SIGMA54_INTERACT_4"/>
    <property type="match status" value="1"/>
</dbReference>
<organism evidence="9 10">
    <name type="scientific">Luteimonas padinae</name>
    <dbReference type="NCBI Taxonomy" id="1714359"/>
    <lineage>
        <taxon>Bacteria</taxon>
        <taxon>Pseudomonadati</taxon>
        <taxon>Pseudomonadota</taxon>
        <taxon>Gammaproteobacteria</taxon>
        <taxon>Lysobacterales</taxon>
        <taxon>Lysobacteraceae</taxon>
        <taxon>Luteimonas</taxon>
    </lineage>
</organism>
<dbReference type="InterPro" id="IPR003593">
    <property type="entry name" value="AAA+_ATPase"/>
</dbReference>
<dbReference type="InterPro" id="IPR027417">
    <property type="entry name" value="P-loop_NTPase"/>
</dbReference>
<evidence type="ECO:0000256" key="2">
    <source>
        <dbReference type="ARBA" id="ARBA00022840"/>
    </source>
</evidence>
<dbReference type="PROSITE" id="PS50110">
    <property type="entry name" value="RESPONSE_REGULATORY"/>
    <property type="match status" value="1"/>
</dbReference>
<evidence type="ECO:0000259" key="7">
    <source>
        <dbReference type="PROSITE" id="PS50045"/>
    </source>
</evidence>
<evidence type="ECO:0000256" key="6">
    <source>
        <dbReference type="PROSITE-ProRule" id="PRU00169"/>
    </source>
</evidence>
<dbReference type="PROSITE" id="PS00688">
    <property type="entry name" value="SIGMA54_INTERACT_3"/>
    <property type="match status" value="1"/>
</dbReference>
<keyword evidence="6" id="KW-0597">Phosphoprotein</keyword>
<evidence type="ECO:0000256" key="5">
    <source>
        <dbReference type="ARBA" id="ARBA00023163"/>
    </source>
</evidence>
<evidence type="ECO:0000313" key="9">
    <source>
        <dbReference type="EMBL" id="MFC0717722.1"/>
    </source>
</evidence>
<dbReference type="Pfam" id="PF00072">
    <property type="entry name" value="Response_reg"/>
    <property type="match status" value="1"/>
</dbReference>
<dbReference type="Pfam" id="PF02954">
    <property type="entry name" value="HTH_8"/>
    <property type="match status" value="1"/>
</dbReference>
<dbReference type="InterPro" id="IPR025944">
    <property type="entry name" value="Sigma_54_int_dom_CS"/>
</dbReference>
<dbReference type="SUPFAM" id="SSF52540">
    <property type="entry name" value="P-loop containing nucleoside triphosphate hydrolases"/>
    <property type="match status" value="1"/>
</dbReference>
<evidence type="ECO:0000259" key="8">
    <source>
        <dbReference type="PROSITE" id="PS50110"/>
    </source>
</evidence>
<dbReference type="Gene3D" id="1.10.8.60">
    <property type="match status" value="1"/>
</dbReference>
<comment type="caution">
    <text evidence="9">The sequence shown here is derived from an EMBL/GenBank/DDBJ whole genome shotgun (WGS) entry which is preliminary data.</text>
</comment>
<reference evidence="9 10" key="1">
    <citation type="submission" date="2024-09" db="EMBL/GenBank/DDBJ databases">
        <authorList>
            <person name="Sun Q."/>
            <person name="Mori K."/>
        </authorList>
    </citation>
    <scope>NUCLEOTIDE SEQUENCE [LARGE SCALE GENOMIC DNA]</scope>
    <source>
        <strain evidence="9 10">KCTC 52403</strain>
    </source>
</reference>
<dbReference type="Gene3D" id="1.10.10.60">
    <property type="entry name" value="Homeodomain-like"/>
    <property type="match status" value="1"/>
</dbReference>
<dbReference type="Pfam" id="PF00158">
    <property type="entry name" value="Sigma54_activat"/>
    <property type="match status" value="1"/>
</dbReference>
<dbReference type="PROSITE" id="PS00676">
    <property type="entry name" value="SIGMA54_INTERACT_2"/>
    <property type="match status" value="1"/>
</dbReference>
<dbReference type="CDD" id="cd00156">
    <property type="entry name" value="REC"/>
    <property type="match status" value="1"/>
</dbReference>
<dbReference type="RefSeq" id="WP_189497619.1">
    <property type="nucleotide sequence ID" value="NZ_BMZT01000007.1"/>
</dbReference>
<dbReference type="InterPro" id="IPR002078">
    <property type="entry name" value="Sigma_54_int"/>
</dbReference>
<dbReference type="InterPro" id="IPR058031">
    <property type="entry name" value="AAA_lid_NorR"/>
</dbReference>
<dbReference type="InterPro" id="IPR001789">
    <property type="entry name" value="Sig_transdc_resp-reg_receiver"/>
</dbReference>
<feature type="domain" description="Response regulatory" evidence="8">
    <location>
        <begin position="3"/>
        <end position="122"/>
    </location>
</feature>
<protein>
    <submittedName>
        <fullName evidence="9">Sigma-54-dependent transcriptional regulator</fullName>
    </submittedName>
</protein>
<evidence type="ECO:0000313" key="10">
    <source>
        <dbReference type="Proteomes" id="UP001589898"/>
    </source>
</evidence>
<evidence type="ECO:0000256" key="3">
    <source>
        <dbReference type="ARBA" id="ARBA00023015"/>
    </source>
</evidence>
<dbReference type="InterPro" id="IPR009057">
    <property type="entry name" value="Homeodomain-like_sf"/>
</dbReference>
<keyword evidence="2" id="KW-0067">ATP-binding</keyword>
<dbReference type="Pfam" id="PF25601">
    <property type="entry name" value="AAA_lid_14"/>
    <property type="match status" value="1"/>
</dbReference>
<keyword evidence="5" id="KW-0804">Transcription</keyword>
<name>A0ABV6SWA3_9GAMM</name>
<dbReference type="InterPro" id="IPR011006">
    <property type="entry name" value="CheY-like_superfamily"/>
</dbReference>
<dbReference type="PANTHER" id="PTHR32071">
    <property type="entry name" value="TRANSCRIPTIONAL REGULATORY PROTEIN"/>
    <property type="match status" value="1"/>
</dbReference>
<dbReference type="InterPro" id="IPR002197">
    <property type="entry name" value="HTH_Fis"/>
</dbReference>
<dbReference type="Proteomes" id="UP001589898">
    <property type="component" value="Unassembled WGS sequence"/>
</dbReference>
<dbReference type="Gene3D" id="3.40.50.2300">
    <property type="match status" value="1"/>
</dbReference>
<dbReference type="SUPFAM" id="SSF52172">
    <property type="entry name" value="CheY-like"/>
    <property type="match status" value="1"/>
</dbReference>
<evidence type="ECO:0000256" key="4">
    <source>
        <dbReference type="ARBA" id="ARBA00023125"/>
    </source>
</evidence>
<dbReference type="CDD" id="cd00009">
    <property type="entry name" value="AAA"/>
    <property type="match status" value="1"/>
</dbReference>
<proteinExistence type="predicted"/>
<dbReference type="PRINTS" id="PR01590">
    <property type="entry name" value="HTHFIS"/>
</dbReference>
<evidence type="ECO:0000256" key="1">
    <source>
        <dbReference type="ARBA" id="ARBA00022741"/>
    </source>
</evidence>